<protein>
    <submittedName>
        <fullName evidence="3">GGDEF domain-containing protein</fullName>
    </submittedName>
</protein>
<keyword evidence="4" id="KW-1185">Reference proteome</keyword>
<feature type="transmembrane region" description="Helical" evidence="1">
    <location>
        <begin position="69"/>
        <end position="86"/>
    </location>
</feature>
<dbReference type="CDD" id="cd01949">
    <property type="entry name" value="GGDEF"/>
    <property type="match status" value="1"/>
</dbReference>
<dbReference type="InterPro" id="IPR043128">
    <property type="entry name" value="Rev_trsase/Diguanyl_cyclase"/>
</dbReference>
<accession>A0A6A8M8Q8</accession>
<sequence>MALFLLNSIVDSNLDPRNVATGYLVLIVLVAVLLTDTFYSLTAFYVAMLALFSVGSYCFKGAAMGELDTFNGVIFTAVALSLNYVVQKERLASFILLNKYHANQRQLRVQADFDRLSGAMIRSTFADLLQKTVDRPECTDLYIGLIDIDHFKQINDSYGHQMGDLAIRELSNCFVQGLNVDYHDRAEFLEDYDPKKDSLLGRLGGDEFVFAFHAPADQACVAKLRAIQADFRQRVIRLNGRELSQLHFSCGVIHCQSQGDDVEQIYQQVDALMYQIKKQGGDNVLLG</sequence>
<keyword evidence="1" id="KW-0812">Transmembrane</keyword>
<keyword evidence="1" id="KW-0472">Membrane</keyword>
<dbReference type="Pfam" id="PF00990">
    <property type="entry name" value="GGDEF"/>
    <property type="match status" value="2"/>
</dbReference>
<dbReference type="EMBL" id="VUMX01000001">
    <property type="protein sequence ID" value="MST86085.1"/>
    <property type="molecule type" value="Genomic_DNA"/>
</dbReference>
<dbReference type="GO" id="GO:0052621">
    <property type="term" value="F:diguanylate cyclase activity"/>
    <property type="evidence" value="ECO:0007669"/>
    <property type="project" value="TreeGrafter"/>
</dbReference>
<feature type="domain" description="GGDEF" evidence="2">
    <location>
        <begin position="139"/>
        <end position="287"/>
    </location>
</feature>
<feature type="transmembrane region" description="Helical" evidence="1">
    <location>
        <begin position="20"/>
        <end position="39"/>
    </location>
</feature>
<dbReference type="OrthoDB" id="9759607at2"/>
<dbReference type="Proteomes" id="UP000438120">
    <property type="component" value="Unassembled WGS sequence"/>
</dbReference>
<evidence type="ECO:0000259" key="2">
    <source>
        <dbReference type="PROSITE" id="PS50887"/>
    </source>
</evidence>
<dbReference type="AlphaFoldDB" id="A0A6A8M8Q8"/>
<proteinExistence type="predicted"/>
<dbReference type="InterPro" id="IPR029787">
    <property type="entry name" value="Nucleotide_cyclase"/>
</dbReference>
<name>A0A6A8M8Q8_9LACO</name>
<dbReference type="SUPFAM" id="SSF55073">
    <property type="entry name" value="Nucleotide cyclase"/>
    <property type="match status" value="1"/>
</dbReference>
<dbReference type="GO" id="GO:0043709">
    <property type="term" value="P:cell adhesion involved in single-species biofilm formation"/>
    <property type="evidence" value="ECO:0007669"/>
    <property type="project" value="TreeGrafter"/>
</dbReference>
<dbReference type="InterPro" id="IPR050469">
    <property type="entry name" value="Diguanylate_Cyclase"/>
</dbReference>
<dbReference type="PANTHER" id="PTHR45138:SF9">
    <property type="entry name" value="DIGUANYLATE CYCLASE DGCM-RELATED"/>
    <property type="match status" value="1"/>
</dbReference>
<comment type="caution">
    <text evidence="3">The sequence shown here is derived from an EMBL/GenBank/DDBJ whole genome shotgun (WGS) entry which is preliminary data.</text>
</comment>
<dbReference type="InterPro" id="IPR000160">
    <property type="entry name" value="GGDEF_dom"/>
</dbReference>
<dbReference type="NCBIfam" id="TIGR00254">
    <property type="entry name" value="GGDEF"/>
    <property type="match status" value="1"/>
</dbReference>
<reference evidence="3 4" key="1">
    <citation type="submission" date="2019-08" db="EMBL/GenBank/DDBJ databases">
        <title>In-depth cultivation of the pig gut microbiome towards novel bacterial diversity and tailored functional studies.</title>
        <authorList>
            <person name="Wylensek D."/>
            <person name="Hitch T.C.A."/>
            <person name="Clavel T."/>
        </authorList>
    </citation>
    <scope>NUCLEOTIDE SEQUENCE [LARGE SCALE GENOMIC DNA]</scope>
    <source>
        <strain evidence="3 4">Bifido-178-WT-2B</strain>
    </source>
</reference>
<gene>
    <name evidence="3" type="ORF">FYJ62_00045</name>
</gene>
<organism evidence="3 4">
    <name type="scientific">Lactobacillus porci</name>
    <dbReference type="NCBI Taxonomy" id="2012477"/>
    <lineage>
        <taxon>Bacteria</taxon>
        <taxon>Bacillati</taxon>
        <taxon>Bacillota</taxon>
        <taxon>Bacilli</taxon>
        <taxon>Lactobacillales</taxon>
        <taxon>Lactobacillaceae</taxon>
        <taxon>Lactobacillus</taxon>
    </lineage>
</organism>
<dbReference type="SMART" id="SM00267">
    <property type="entry name" value="GGDEF"/>
    <property type="match status" value="1"/>
</dbReference>
<evidence type="ECO:0000313" key="3">
    <source>
        <dbReference type="EMBL" id="MST86085.1"/>
    </source>
</evidence>
<dbReference type="Gene3D" id="3.30.70.270">
    <property type="match status" value="1"/>
</dbReference>
<evidence type="ECO:0000256" key="1">
    <source>
        <dbReference type="SAM" id="Phobius"/>
    </source>
</evidence>
<dbReference type="GO" id="GO:1902201">
    <property type="term" value="P:negative regulation of bacterial-type flagellum-dependent cell motility"/>
    <property type="evidence" value="ECO:0007669"/>
    <property type="project" value="TreeGrafter"/>
</dbReference>
<keyword evidence="1" id="KW-1133">Transmembrane helix</keyword>
<dbReference type="GO" id="GO:0005886">
    <property type="term" value="C:plasma membrane"/>
    <property type="evidence" value="ECO:0007669"/>
    <property type="project" value="TreeGrafter"/>
</dbReference>
<dbReference type="PANTHER" id="PTHR45138">
    <property type="entry name" value="REGULATORY COMPONENTS OF SENSORY TRANSDUCTION SYSTEM"/>
    <property type="match status" value="1"/>
</dbReference>
<evidence type="ECO:0000313" key="4">
    <source>
        <dbReference type="Proteomes" id="UP000438120"/>
    </source>
</evidence>
<dbReference type="PROSITE" id="PS50887">
    <property type="entry name" value="GGDEF"/>
    <property type="match status" value="1"/>
</dbReference>